<keyword evidence="3" id="KW-1185">Reference proteome</keyword>
<dbReference type="Pfam" id="PF11255">
    <property type="entry name" value="DUF3054"/>
    <property type="match status" value="1"/>
</dbReference>
<keyword evidence="1" id="KW-0472">Membrane</keyword>
<proteinExistence type="predicted"/>
<protein>
    <submittedName>
        <fullName evidence="2">DUF3054 domain-containing protein</fullName>
    </submittedName>
</protein>
<accession>A0ABY7R0R1</accession>
<sequence>MSNDMASPAVRRALLADIFCVVLFATIGRASHGEPLSPGGLLRTCTPFVLGLTVGWVIVVMARVPAQRWVAGLVVWASTLIVGMAVRHFTHQGVAVSFILVTAGFLALTLIGWRAVTMWITAARRKGRRA</sequence>
<gene>
    <name evidence="2" type="ORF">O6R08_05395</name>
</gene>
<feature type="transmembrane region" description="Helical" evidence="1">
    <location>
        <begin position="40"/>
        <end position="62"/>
    </location>
</feature>
<feature type="transmembrane region" description="Helical" evidence="1">
    <location>
        <begin position="69"/>
        <end position="89"/>
    </location>
</feature>
<reference evidence="2 3" key="2">
    <citation type="submission" date="2023-06" db="EMBL/GenBank/DDBJ databases">
        <title>The Gram-positive Non-spore-bearing Anaerobic Bacilli of Human Feces.</title>
        <authorList>
            <person name="Eggerth A.H."/>
        </authorList>
    </citation>
    <scope>NUCLEOTIDE SEQUENCE [LARGE SCALE GENOMIC DNA]</scope>
    <source>
        <strain evidence="2 3">CBA3108</strain>
    </source>
</reference>
<keyword evidence="1" id="KW-0812">Transmembrane</keyword>
<dbReference type="EMBL" id="CP115668">
    <property type="protein sequence ID" value="WCC80886.1"/>
    <property type="molecule type" value="Genomic_DNA"/>
</dbReference>
<evidence type="ECO:0000256" key="1">
    <source>
        <dbReference type="SAM" id="Phobius"/>
    </source>
</evidence>
<feature type="transmembrane region" description="Helical" evidence="1">
    <location>
        <begin position="95"/>
        <end position="120"/>
    </location>
</feature>
<dbReference type="Proteomes" id="UP001212097">
    <property type="component" value="Chromosome"/>
</dbReference>
<organism evidence="2 3">
    <name type="scientific">Cutibacterium equinum</name>
    <dbReference type="NCBI Taxonomy" id="3016342"/>
    <lineage>
        <taxon>Bacteria</taxon>
        <taxon>Bacillati</taxon>
        <taxon>Actinomycetota</taxon>
        <taxon>Actinomycetes</taxon>
        <taxon>Propionibacteriales</taxon>
        <taxon>Propionibacteriaceae</taxon>
        <taxon>Cutibacterium</taxon>
    </lineage>
</organism>
<keyword evidence="1" id="KW-1133">Transmembrane helix</keyword>
<name>A0ABY7R0R1_9ACTN</name>
<evidence type="ECO:0000313" key="2">
    <source>
        <dbReference type="EMBL" id="WCC80886.1"/>
    </source>
</evidence>
<evidence type="ECO:0000313" key="3">
    <source>
        <dbReference type="Proteomes" id="UP001212097"/>
    </source>
</evidence>
<dbReference type="PANTHER" id="PTHR35283:SF3">
    <property type="entry name" value="T12C22.21 PROTEIN"/>
    <property type="match status" value="1"/>
</dbReference>
<reference evidence="2 3" key="1">
    <citation type="submission" date="2023-01" db="EMBL/GenBank/DDBJ databases">
        <authorList>
            <person name="Lee S.H."/>
            <person name="Jung H.S."/>
            <person name="Yun J.U."/>
        </authorList>
    </citation>
    <scope>NUCLEOTIDE SEQUENCE [LARGE SCALE GENOMIC DNA]</scope>
    <source>
        <strain evidence="2 3">CBA3108</strain>
    </source>
</reference>
<dbReference type="PANTHER" id="PTHR35283">
    <property type="entry name" value="T12C22.21 PROTEIN"/>
    <property type="match status" value="1"/>
</dbReference>
<dbReference type="RefSeq" id="WP_271419065.1">
    <property type="nucleotide sequence ID" value="NZ_CP115668.1"/>
</dbReference>
<dbReference type="InterPro" id="IPR021414">
    <property type="entry name" value="DUF3054"/>
</dbReference>